<organism evidence="1 2">
    <name type="scientific">Agrocybe pediades</name>
    <dbReference type="NCBI Taxonomy" id="84607"/>
    <lineage>
        <taxon>Eukaryota</taxon>
        <taxon>Fungi</taxon>
        <taxon>Dikarya</taxon>
        <taxon>Basidiomycota</taxon>
        <taxon>Agaricomycotina</taxon>
        <taxon>Agaricomycetes</taxon>
        <taxon>Agaricomycetidae</taxon>
        <taxon>Agaricales</taxon>
        <taxon>Agaricineae</taxon>
        <taxon>Strophariaceae</taxon>
        <taxon>Agrocybe</taxon>
    </lineage>
</organism>
<reference evidence="1 2" key="1">
    <citation type="submission" date="2019-12" db="EMBL/GenBank/DDBJ databases">
        <authorList>
            <person name="Floudas D."/>
            <person name="Bentzer J."/>
            <person name="Ahren D."/>
            <person name="Johansson T."/>
            <person name="Persson P."/>
            <person name="Tunlid A."/>
        </authorList>
    </citation>
    <scope>NUCLEOTIDE SEQUENCE [LARGE SCALE GENOMIC DNA]</scope>
    <source>
        <strain evidence="1 2">CBS 102.39</strain>
    </source>
</reference>
<dbReference type="Gene3D" id="3.80.10.10">
    <property type="entry name" value="Ribonuclease Inhibitor"/>
    <property type="match status" value="1"/>
</dbReference>
<name>A0A8H4VK09_9AGAR</name>
<proteinExistence type="predicted"/>
<evidence type="ECO:0000313" key="1">
    <source>
        <dbReference type="EMBL" id="KAF4610724.1"/>
    </source>
</evidence>
<keyword evidence="2" id="KW-1185">Reference proteome</keyword>
<protein>
    <recommendedName>
        <fullName evidence="3">F-box domain-containing protein</fullName>
    </recommendedName>
</protein>
<dbReference type="EMBL" id="JAACJL010000058">
    <property type="protein sequence ID" value="KAF4610724.1"/>
    <property type="molecule type" value="Genomic_DNA"/>
</dbReference>
<sequence length="532" mass="60746">MAWDMARGLGKRRAVPPEDQVLYNYDLLELIFSFLDDTPMRSGPKYNDKRRNLISAALVCKVFFGPAMDILWRRIYTLRPLFCVIPTIQMEDGRYVAKKAITEENVARLRLYAQRIRYLALDDVERPIPPHIYYSILYLQQSCLFSSLSTFNFFFEKNQAPADVPSFSLFAGPALSSVTIRGTLNQAEEVIVASFLRDIHSVSPHNLRRLDLQGELTNVSLNYIEKFSKLKSLTLHLNSLKIDDLVDLFKPFPAPDSLQELNLKFNLDDSETAVMDSSMRLERVHLENLRTLIMRGTPSLISILLDSLRPRDLDTLKISFKVPGLVQSAEEMFDCVKKVVCSSGMQTLQSIHFHSDEGAIPLDAFALLRTPDVPNVKEINVRVDNLTGETMHTILYSTTSWSYLQTLTLLATRSPLNISNIWDLVQLCPLLTKLTISVAADFETRVLEEMQQRSELECAFPPLQELYLSPLVPVRGNRETLPCNDEMAIVVAHFIDHMFPDLKKITVHLEDVDRAYCELMEALVRQLRASRE</sequence>
<dbReference type="SUPFAM" id="SSF52047">
    <property type="entry name" value="RNI-like"/>
    <property type="match status" value="1"/>
</dbReference>
<evidence type="ECO:0000313" key="2">
    <source>
        <dbReference type="Proteomes" id="UP000521872"/>
    </source>
</evidence>
<dbReference type="Proteomes" id="UP000521872">
    <property type="component" value="Unassembled WGS sequence"/>
</dbReference>
<dbReference type="AlphaFoldDB" id="A0A8H4VK09"/>
<gene>
    <name evidence="1" type="ORF">D9613_007121</name>
</gene>
<dbReference type="InterPro" id="IPR032675">
    <property type="entry name" value="LRR_dom_sf"/>
</dbReference>
<evidence type="ECO:0008006" key="3">
    <source>
        <dbReference type="Google" id="ProtNLM"/>
    </source>
</evidence>
<comment type="caution">
    <text evidence="1">The sequence shown here is derived from an EMBL/GenBank/DDBJ whole genome shotgun (WGS) entry which is preliminary data.</text>
</comment>
<accession>A0A8H4VK09</accession>